<dbReference type="SUPFAM" id="SSF53098">
    <property type="entry name" value="Ribonuclease H-like"/>
    <property type="match status" value="1"/>
</dbReference>
<evidence type="ECO:0000313" key="4">
    <source>
        <dbReference type="Proteomes" id="UP000436006"/>
    </source>
</evidence>
<dbReference type="GO" id="GO:0003676">
    <property type="term" value="F:nucleic acid binding"/>
    <property type="evidence" value="ECO:0007669"/>
    <property type="project" value="InterPro"/>
</dbReference>
<dbReference type="InterPro" id="IPR001584">
    <property type="entry name" value="Integrase_cat-core"/>
</dbReference>
<dbReference type="Pfam" id="PF13683">
    <property type="entry name" value="rve_3"/>
    <property type="match status" value="1"/>
</dbReference>
<dbReference type="Gene3D" id="3.30.420.10">
    <property type="entry name" value="Ribonuclease H-like superfamily/Ribonuclease H"/>
    <property type="match status" value="1"/>
</dbReference>
<protein>
    <submittedName>
        <fullName evidence="3">Transposase</fullName>
    </submittedName>
</protein>
<gene>
    <name evidence="3" type="ORF">GO755_40705</name>
</gene>
<sequence length="224" mass="25119">MCCCAEKAGVTITKECIGCIVKKDCISEASVPVVTEPLHTVWNAPSSPVFISAGTVRRSGMDFVADQLFDGRKIRSLTVVDNYSRQCLAIHVGQSLKSEDVVAVMNRLQSLYLTVPDRIQVDNGSEFISKFLDKWAYDNKVTLDFSRPGKPTDNAFIESFNGSFRDECLNAHWFLSLDDAREKIEHWRQEYNSFRPHSSLGGLTPDEVGKGKEKPTNERPILNL</sequence>
<comment type="caution">
    <text evidence="3">The sequence shown here is derived from an EMBL/GenBank/DDBJ whole genome shotgun (WGS) entry which is preliminary data.</text>
</comment>
<keyword evidence="4" id="KW-1185">Reference proteome</keyword>
<feature type="region of interest" description="Disordered" evidence="1">
    <location>
        <begin position="198"/>
        <end position="224"/>
    </location>
</feature>
<organism evidence="3 4">
    <name type="scientific">Spirosoma arboris</name>
    <dbReference type="NCBI Taxonomy" id="2682092"/>
    <lineage>
        <taxon>Bacteria</taxon>
        <taxon>Pseudomonadati</taxon>
        <taxon>Bacteroidota</taxon>
        <taxon>Cytophagia</taxon>
        <taxon>Cytophagales</taxon>
        <taxon>Cytophagaceae</taxon>
        <taxon>Spirosoma</taxon>
    </lineage>
</organism>
<dbReference type="AlphaFoldDB" id="A0A7K1SRH3"/>
<evidence type="ECO:0000313" key="3">
    <source>
        <dbReference type="EMBL" id="MVM36387.1"/>
    </source>
</evidence>
<dbReference type="InterPro" id="IPR036397">
    <property type="entry name" value="RNaseH_sf"/>
</dbReference>
<dbReference type="Proteomes" id="UP000436006">
    <property type="component" value="Unassembled WGS sequence"/>
</dbReference>
<feature type="compositionally biased region" description="Basic and acidic residues" evidence="1">
    <location>
        <begin position="207"/>
        <end position="217"/>
    </location>
</feature>
<feature type="domain" description="Integrase catalytic" evidence="2">
    <location>
        <begin position="44"/>
        <end position="213"/>
    </location>
</feature>
<dbReference type="EMBL" id="WPIN01000071">
    <property type="protein sequence ID" value="MVM36387.1"/>
    <property type="molecule type" value="Genomic_DNA"/>
</dbReference>
<reference evidence="3 4" key="1">
    <citation type="submission" date="2019-12" db="EMBL/GenBank/DDBJ databases">
        <title>Spirosoma sp. HMF4905 genome sequencing and assembly.</title>
        <authorList>
            <person name="Kang H."/>
            <person name="Cha I."/>
            <person name="Kim H."/>
            <person name="Joh K."/>
        </authorList>
    </citation>
    <scope>NUCLEOTIDE SEQUENCE [LARGE SCALE GENOMIC DNA]</scope>
    <source>
        <strain evidence="3 4">HMF4905</strain>
    </source>
</reference>
<dbReference type="PANTHER" id="PTHR47515:SF1">
    <property type="entry name" value="BLR2054 PROTEIN"/>
    <property type="match status" value="1"/>
</dbReference>
<dbReference type="PANTHER" id="PTHR47515">
    <property type="entry name" value="LOW CALCIUM RESPONSE LOCUS PROTEIN T"/>
    <property type="match status" value="1"/>
</dbReference>
<dbReference type="GO" id="GO:0015074">
    <property type="term" value="P:DNA integration"/>
    <property type="evidence" value="ECO:0007669"/>
    <property type="project" value="InterPro"/>
</dbReference>
<dbReference type="PROSITE" id="PS50994">
    <property type="entry name" value="INTEGRASE"/>
    <property type="match status" value="1"/>
</dbReference>
<name>A0A7K1SRH3_9BACT</name>
<accession>A0A7K1SRH3</accession>
<dbReference type="InterPro" id="IPR012337">
    <property type="entry name" value="RNaseH-like_sf"/>
</dbReference>
<evidence type="ECO:0000256" key="1">
    <source>
        <dbReference type="SAM" id="MobiDB-lite"/>
    </source>
</evidence>
<evidence type="ECO:0000259" key="2">
    <source>
        <dbReference type="PROSITE" id="PS50994"/>
    </source>
</evidence>
<proteinExistence type="predicted"/>